<dbReference type="EMBL" id="CAJVPI010000273">
    <property type="protein sequence ID" value="CAG8511681.1"/>
    <property type="molecule type" value="Genomic_DNA"/>
</dbReference>
<sequence length="143" mass="16359">MSVSKTELDAYLVENWDTETLVLCLQEQDLKLNEKHFDIIRNEEINGLSFLDMTEEKFRHGRVGYAVKKILDTIVEEIICITEGKQNQAGIGIAQNLMQCESSEQMNRRKRKVDGAFGDSYYDYLCGIVSIDDDTDLRKGLKG</sequence>
<evidence type="ECO:0000313" key="1">
    <source>
        <dbReference type="EMBL" id="CAG8511681.1"/>
    </source>
</evidence>
<dbReference type="OrthoDB" id="2411625at2759"/>
<dbReference type="InterPro" id="IPR013761">
    <property type="entry name" value="SAM/pointed_sf"/>
</dbReference>
<reference evidence="1" key="1">
    <citation type="submission" date="2021-06" db="EMBL/GenBank/DDBJ databases">
        <authorList>
            <person name="Kallberg Y."/>
            <person name="Tangrot J."/>
            <person name="Rosling A."/>
        </authorList>
    </citation>
    <scope>NUCLEOTIDE SEQUENCE</scope>
    <source>
        <strain evidence="1">BR232B</strain>
    </source>
</reference>
<name>A0A9N9F634_9GLOM</name>
<proteinExistence type="predicted"/>
<comment type="caution">
    <text evidence="1">The sequence shown here is derived from an EMBL/GenBank/DDBJ whole genome shotgun (WGS) entry which is preliminary data.</text>
</comment>
<gene>
    <name evidence="1" type="ORF">PBRASI_LOCUS3145</name>
</gene>
<dbReference type="AlphaFoldDB" id="A0A9N9F634"/>
<dbReference type="Gene3D" id="1.10.150.50">
    <property type="entry name" value="Transcription Factor, Ets-1"/>
    <property type="match status" value="1"/>
</dbReference>
<keyword evidence="2" id="KW-1185">Reference proteome</keyword>
<evidence type="ECO:0000313" key="2">
    <source>
        <dbReference type="Proteomes" id="UP000789739"/>
    </source>
</evidence>
<protein>
    <submittedName>
        <fullName evidence="1">7827_t:CDS:1</fullName>
    </submittedName>
</protein>
<dbReference type="Proteomes" id="UP000789739">
    <property type="component" value="Unassembled WGS sequence"/>
</dbReference>
<organism evidence="1 2">
    <name type="scientific">Paraglomus brasilianum</name>
    <dbReference type="NCBI Taxonomy" id="144538"/>
    <lineage>
        <taxon>Eukaryota</taxon>
        <taxon>Fungi</taxon>
        <taxon>Fungi incertae sedis</taxon>
        <taxon>Mucoromycota</taxon>
        <taxon>Glomeromycotina</taxon>
        <taxon>Glomeromycetes</taxon>
        <taxon>Paraglomerales</taxon>
        <taxon>Paraglomeraceae</taxon>
        <taxon>Paraglomus</taxon>
    </lineage>
</organism>
<accession>A0A9N9F634</accession>